<feature type="domain" description="HTH tetR-type" evidence="5">
    <location>
        <begin position="15"/>
        <end position="75"/>
    </location>
</feature>
<dbReference type="AlphaFoldDB" id="A0AAE4V4R0"/>
<dbReference type="SUPFAM" id="SSF46689">
    <property type="entry name" value="Homeodomain-like"/>
    <property type="match status" value="1"/>
</dbReference>
<dbReference type="Pfam" id="PF13305">
    <property type="entry name" value="TetR_C_33"/>
    <property type="match status" value="1"/>
</dbReference>
<dbReference type="InterPro" id="IPR036271">
    <property type="entry name" value="Tet_transcr_reg_TetR-rel_C_sf"/>
</dbReference>
<keyword evidence="3" id="KW-0804">Transcription</keyword>
<proteinExistence type="predicted"/>
<dbReference type="Gene3D" id="1.10.10.60">
    <property type="entry name" value="Homeodomain-like"/>
    <property type="match status" value="1"/>
</dbReference>
<dbReference type="InterPro" id="IPR009057">
    <property type="entry name" value="Homeodomain-like_sf"/>
</dbReference>
<dbReference type="GO" id="GO:0000976">
    <property type="term" value="F:transcription cis-regulatory region binding"/>
    <property type="evidence" value="ECO:0007669"/>
    <property type="project" value="TreeGrafter"/>
</dbReference>
<reference evidence="6" key="1">
    <citation type="submission" date="2023-10" db="EMBL/GenBank/DDBJ databases">
        <title>Development of a sustainable strategy for remediation of hydrocarbon-contaminated territories based on the waste exchange concept.</title>
        <authorList>
            <person name="Krivoruchko A."/>
        </authorList>
    </citation>
    <scope>NUCLEOTIDE SEQUENCE</scope>
    <source>
        <strain evidence="6">IEGM 68</strain>
    </source>
</reference>
<dbReference type="PROSITE" id="PS50977">
    <property type="entry name" value="HTH_TETR_2"/>
    <property type="match status" value="1"/>
</dbReference>
<evidence type="ECO:0000256" key="4">
    <source>
        <dbReference type="PROSITE-ProRule" id="PRU00335"/>
    </source>
</evidence>
<dbReference type="PANTHER" id="PTHR30055:SF220">
    <property type="entry name" value="TETR-FAMILY REGULATORY PROTEIN"/>
    <property type="match status" value="1"/>
</dbReference>
<dbReference type="PANTHER" id="PTHR30055">
    <property type="entry name" value="HTH-TYPE TRANSCRIPTIONAL REGULATOR RUTR"/>
    <property type="match status" value="1"/>
</dbReference>
<gene>
    <name evidence="6" type="ORF">R4315_26545</name>
</gene>
<name>A0AAE4V4R0_9NOCA</name>
<protein>
    <submittedName>
        <fullName evidence="6">TetR/AcrR family transcriptional regulator</fullName>
    </submittedName>
</protein>
<keyword evidence="2 4" id="KW-0238">DNA-binding</keyword>
<feature type="DNA-binding region" description="H-T-H motif" evidence="4">
    <location>
        <begin position="38"/>
        <end position="57"/>
    </location>
</feature>
<dbReference type="InterPro" id="IPR050109">
    <property type="entry name" value="HTH-type_TetR-like_transc_reg"/>
</dbReference>
<evidence type="ECO:0000256" key="2">
    <source>
        <dbReference type="ARBA" id="ARBA00023125"/>
    </source>
</evidence>
<comment type="caution">
    <text evidence="6">The sequence shown here is derived from an EMBL/GenBank/DDBJ whole genome shotgun (WGS) entry which is preliminary data.</text>
</comment>
<evidence type="ECO:0000313" key="7">
    <source>
        <dbReference type="Proteomes" id="UP001185863"/>
    </source>
</evidence>
<dbReference type="RefSeq" id="WP_213576910.1">
    <property type="nucleotide sequence ID" value="NZ_JAWLUP010000129.1"/>
</dbReference>
<organism evidence="6 7">
    <name type="scientific">Rhodococcus oxybenzonivorans</name>
    <dbReference type="NCBI Taxonomy" id="1990687"/>
    <lineage>
        <taxon>Bacteria</taxon>
        <taxon>Bacillati</taxon>
        <taxon>Actinomycetota</taxon>
        <taxon>Actinomycetes</taxon>
        <taxon>Mycobacteriales</taxon>
        <taxon>Nocardiaceae</taxon>
        <taxon>Rhodococcus</taxon>
    </lineage>
</organism>
<evidence type="ECO:0000256" key="1">
    <source>
        <dbReference type="ARBA" id="ARBA00023015"/>
    </source>
</evidence>
<dbReference type="InterPro" id="IPR001647">
    <property type="entry name" value="HTH_TetR"/>
</dbReference>
<sequence>MPSPDKEATVRLTSEQIIERLVDAATTLLAKAGPSEIKARSVAEAAQVSTMSVYYHLGGLPELLQAVVDRGFRDLALAFESVPASDDPAADLFGIALACRQLAQANPHLYDLMFGLATRRGYRQLRPARPGAAAQSEAFGTAYSHLVGRCARFVESDRIRGGENPEVIATQLWSCVHGFVTLELGGHFAQFPDPVDQVLQPTMVNLLVGLGDTAESAQSSLVNALRAHSREWDRSAADPQARG</sequence>
<dbReference type="GO" id="GO:0003700">
    <property type="term" value="F:DNA-binding transcription factor activity"/>
    <property type="evidence" value="ECO:0007669"/>
    <property type="project" value="TreeGrafter"/>
</dbReference>
<dbReference type="SUPFAM" id="SSF48498">
    <property type="entry name" value="Tetracyclin repressor-like, C-terminal domain"/>
    <property type="match status" value="1"/>
</dbReference>
<dbReference type="InterPro" id="IPR025996">
    <property type="entry name" value="MT1864/Rv1816-like_C"/>
</dbReference>
<dbReference type="Proteomes" id="UP001185863">
    <property type="component" value="Unassembled WGS sequence"/>
</dbReference>
<accession>A0AAE4V4R0</accession>
<evidence type="ECO:0000256" key="3">
    <source>
        <dbReference type="ARBA" id="ARBA00023163"/>
    </source>
</evidence>
<keyword evidence="1" id="KW-0805">Transcription regulation</keyword>
<evidence type="ECO:0000313" key="6">
    <source>
        <dbReference type="EMBL" id="MDV7268084.1"/>
    </source>
</evidence>
<dbReference type="Gene3D" id="1.10.357.10">
    <property type="entry name" value="Tetracycline Repressor, domain 2"/>
    <property type="match status" value="1"/>
</dbReference>
<dbReference type="EMBL" id="JAWLUP010000129">
    <property type="protein sequence ID" value="MDV7268084.1"/>
    <property type="molecule type" value="Genomic_DNA"/>
</dbReference>
<evidence type="ECO:0000259" key="5">
    <source>
        <dbReference type="PROSITE" id="PS50977"/>
    </source>
</evidence>